<evidence type="ECO:0000313" key="2">
    <source>
        <dbReference type="EMBL" id="GKT45808.1"/>
    </source>
</evidence>
<dbReference type="GeneID" id="73326791"/>
<dbReference type="EMBL" id="BQXU01000013">
    <property type="protein sequence ID" value="GKT45808.1"/>
    <property type="molecule type" value="Genomic_DNA"/>
</dbReference>
<keyword evidence="3" id="KW-1185">Reference proteome</keyword>
<dbReference type="RefSeq" id="XP_049128158.1">
    <property type="nucleotide sequence ID" value="XM_049272201.1"/>
</dbReference>
<proteinExistence type="predicted"/>
<feature type="region of interest" description="Disordered" evidence="1">
    <location>
        <begin position="1"/>
        <end position="20"/>
    </location>
</feature>
<dbReference type="AlphaFoldDB" id="A0AA37LCD3"/>
<sequence>MTSSSNGADGRRRNLPRGGNGKYKWTLQPHHAIQWQKNWLNLATRLFNIDEDDVLLTSSEKIEVLSLLAERITDSNIALYSLAVGSCKIVDTVRKICAGRAPFVEVNVFTALLRYSLNPPAAWLETEAVRQRWEALKYLERCANGIELYSAESLKKAMTKEVALAATHLQKDNTSAATMPSLVCTPFSNIPRAATQNRPVIAAARPRNRAVTSSITATPPSNKRKATSEPTPQDIPKPCKKIANPKKPATPKRAATSKNGVSKLVIKGGSTKYASPIQVRNENSSPTTSLRRAQRNRGPEAEHLGGRTDDVLLANIFKTTEVLNKVARYEDASVRQVALSTFIADLHKAGWGDLEKSAEQLIKDEDHSSRSFLASVIIGNAYERINDAVDKDCKSIKTDSVGPATGNHKTKILPTSCQQLK</sequence>
<name>A0AA37LCD3_9PEZI</name>
<accession>A0AA37LCD3</accession>
<dbReference type="Proteomes" id="UP001055115">
    <property type="component" value="Unassembled WGS sequence"/>
</dbReference>
<gene>
    <name evidence="2" type="ORF">ColSpa_05989</name>
</gene>
<feature type="compositionally biased region" description="Basic and acidic residues" evidence="1">
    <location>
        <begin position="297"/>
        <end position="306"/>
    </location>
</feature>
<reference evidence="2 3" key="1">
    <citation type="submission" date="2022-03" db="EMBL/GenBank/DDBJ databases">
        <title>Genome data of Colletotrichum spp.</title>
        <authorList>
            <person name="Utami Y.D."/>
            <person name="Hiruma K."/>
        </authorList>
    </citation>
    <scope>NUCLEOTIDE SEQUENCE [LARGE SCALE GENOMIC DNA]</scope>
    <source>
        <strain evidence="2 3">MAFF 239500</strain>
    </source>
</reference>
<organism evidence="2 3">
    <name type="scientific">Colletotrichum spaethianum</name>
    <dbReference type="NCBI Taxonomy" id="700344"/>
    <lineage>
        <taxon>Eukaryota</taxon>
        <taxon>Fungi</taxon>
        <taxon>Dikarya</taxon>
        <taxon>Ascomycota</taxon>
        <taxon>Pezizomycotina</taxon>
        <taxon>Sordariomycetes</taxon>
        <taxon>Hypocreomycetidae</taxon>
        <taxon>Glomerellales</taxon>
        <taxon>Glomerellaceae</taxon>
        <taxon>Colletotrichum</taxon>
        <taxon>Colletotrichum spaethianum species complex</taxon>
    </lineage>
</organism>
<evidence type="ECO:0000313" key="3">
    <source>
        <dbReference type="Proteomes" id="UP001055115"/>
    </source>
</evidence>
<feature type="compositionally biased region" description="Polar residues" evidence="1">
    <location>
        <begin position="278"/>
        <end position="291"/>
    </location>
</feature>
<feature type="region of interest" description="Disordered" evidence="1">
    <location>
        <begin position="204"/>
        <end position="306"/>
    </location>
</feature>
<feature type="compositionally biased region" description="Polar residues" evidence="1">
    <location>
        <begin position="210"/>
        <end position="221"/>
    </location>
</feature>
<protein>
    <submittedName>
        <fullName evidence="2">Uncharacterized protein</fullName>
    </submittedName>
</protein>
<evidence type="ECO:0000256" key="1">
    <source>
        <dbReference type="SAM" id="MobiDB-lite"/>
    </source>
</evidence>
<comment type="caution">
    <text evidence="2">The sequence shown here is derived from an EMBL/GenBank/DDBJ whole genome shotgun (WGS) entry which is preliminary data.</text>
</comment>